<feature type="region of interest" description="Disordered" evidence="1">
    <location>
        <begin position="471"/>
        <end position="502"/>
    </location>
</feature>
<dbReference type="Proteomes" id="UP000188268">
    <property type="component" value="Unassembled WGS sequence"/>
</dbReference>
<dbReference type="CDD" id="cd01650">
    <property type="entry name" value="RT_nLTR_like"/>
    <property type="match status" value="1"/>
</dbReference>
<feature type="compositionally biased region" description="Basic and acidic residues" evidence="1">
    <location>
        <begin position="492"/>
        <end position="502"/>
    </location>
</feature>
<feature type="compositionally biased region" description="Low complexity" evidence="1">
    <location>
        <begin position="479"/>
        <end position="489"/>
    </location>
</feature>
<dbReference type="Pfam" id="PF00078">
    <property type="entry name" value="RVT_1"/>
    <property type="match status" value="1"/>
</dbReference>
<dbReference type="Gramene" id="OMO92976">
    <property type="protein sequence ID" value="OMO92976"/>
    <property type="gene ID" value="CCACVL1_06698"/>
</dbReference>
<dbReference type="InterPro" id="IPR005135">
    <property type="entry name" value="Endo/exonuclease/phosphatase"/>
</dbReference>
<dbReference type="SUPFAM" id="SSF56672">
    <property type="entry name" value="DNA/RNA polymerases"/>
    <property type="match status" value="1"/>
</dbReference>
<dbReference type="Gene3D" id="3.60.10.10">
    <property type="entry name" value="Endonuclease/exonuclease/phosphatase"/>
    <property type="match status" value="1"/>
</dbReference>
<protein>
    <submittedName>
        <fullName evidence="3">Reverse transcriptase</fullName>
    </submittedName>
</protein>
<feature type="domain" description="Reverse transcriptase" evidence="2">
    <location>
        <begin position="1016"/>
        <end position="1292"/>
    </location>
</feature>
<keyword evidence="3" id="KW-0808">Transferase</keyword>
<name>A0A1R3JDT0_COCAP</name>
<dbReference type="PROSITE" id="PS50878">
    <property type="entry name" value="RT_POL"/>
    <property type="match status" value="1"/>
</dbReference>
<dbReference type="InterPro" id="IPR000477">
    <property type="entry name" value="RT_dom"/>
</dbReference>
<dbReference type="PANTHER" id="PTHR33116">
    <property type="entry name" value="REVERSE TRANSCRIPTASE ZINC-BINDING DOMAIN-CONTAINING PROTEIN-RELATED-RELATED"/>
    <property type="match status" value="1"/>
</dbReference>
<comment type="caution">
    <text evidence="3">The sequence shown here is derived from an EMBL/GenBank/DDBJ whole genome shotgun (WGS) entry which is preliminary data.</text>
</comment>
<organism evidence="3 4">
    <name type="scientific">Corchorus capsularis</name>
    <name type="common">Jute</name>
    <dbReference type="NCBI Taxonomy" id="210143"/>
    <lineage>
        <taxon>Eukaryota</taxon>
        <taxon>Viridiplantae</taxon>
        <taxon>Streptophyta</taxon>
        <taxon>Embryophyta</taxon>
        <taxon>Tracheophyta</taxon>
        <taxon>Spermatophyta</taxon>
        <taxon>Magnoliopsida</taxon>
        <taxon>eudicotyledons</taxon>
        <taxon>Gunneridae</taxon>
        <taxon>Pentapetalae</taxon>
        <taxon>rosids</taxon>
        <taxon>malvids</taxon>
        <taxon>Malvales</taxon>
        <taxon>Malvaceae</taxon>
        <taxon>Grewioideae</taxon>
        <taxon>Apeibeae</taxon>
        <taxon>Corchorus</taxon>
    </lineage>
</organism>
<evidence type="ECO:0000256" key="1">
    <source>
        <dbReference type="SAM" id="MobiDB-lite"/>
    </source>
</evidence>
<dbReference type="InterPro" id="IPR043502">
    <property type="entry name" value="DNA/RNA_pol_sf"/>
</dbReference>
<accession>A0A1R3JDT0</accession>
<dbReference type="OrthoDB" id="1736747at2759"/>
<dbReference type="PANTHER" id="PTHR33116:SF75">
    <property type="entry name" value="RIBONUCLEASE H PROTEIN"/>
    <property type="match status" value="1"/>
</dbReference>
<evidence type="ECO:0000313" key="3">
    <source>
        <dbReference type="EMBL" id="OMO92976.1"/>
    </source>
</evidence>
<dbReference type="EMBL" id="AWWV01008126">
    <property type="protein sequence ID" value="OMO92976.1"/>
    <property type="molecule type" value="Genomic_DNA"/>
</dbReference>
<sequence>MGLEFDGLYLLRKANSLWLGRWQLQEGVVKLPSSSDCFQQVRGGWRGEAQRSEAVFFYRRDDCGSRVRVKPLDRGRRFFSNGRFNEKGNRFSHRLRNNSVEDQLKERKGKGVAQIVSEPSSSKVDKIHDYVCKQPEGIHNQTGDNGVPSTIGEEDNYIQAEKGQDSVQINDEPNDGYASCEEVDLLFDILDEDMQWLEKSAIVLLKSNVNPLEIMDLIKDQDCSVKVSLWSNLMLILIVEEEASLGNCIGMVKNACLDCIIEIAPWDTFNSQWSALVRINLSEVPLELWHVNFFSALGDHLGKFIQIDSQTSNRKCFVTARLQILVSSLSNIPKLVVGKSLGVNFKIPVSVETMPLLRSTVRDGSPVRLPLQILNCDAPSLTADKYVGNKLLMINDVDSDKVLESREAVEFNDESRTKVLDEEIVGESLRFSRNMDVSLFNNKDLAVHNSCLPDVSDESLGRFVEEPNVSDPGPHFCHSSSSPTVDSPSADMRSETGPWREDGHRAMESIGKRLKWKSCRIWDRKKRKKSKRGVTKIILGEEAIIDFDSGISLSDEDIRMRNEIIYREAEKTFDVSSDLGLQFCEEKSQIVSRGLGRREKRKAMKSLVVRCQADFLLLQESKLENVDDRSLNSIWGNNKFESRVAPAVGPAGGLISIWDKDFFDLNLAIVENRYIVCVGKLKLNGVQCLIGNIYAPNDEQGRLILWQEIKDLKEQFDLPWILGGDFNTVLKMDEREGAAPNTLGISSFGDSVNDMQLVDLPLLGAKFTWGSNREIPSFSRLDRFLVNSEVLLCFPDLKQKAKPKSLSDHNPILLSVDDTNWGPKPFKFFSHWLEQKGFQELMSKAWHDFEVEGTVENDLKQILVEKKAELWKLYRLVERSWQQKARMQWLRDGDKNSKFFHLVASNRARRNHIEKIEINGKTFVHPEEVKEGISSFFEKFYNLQSAAKVIEFDCSFKKLSSEKAVWLERVIDEVELWDAIKACDGNKALGPDGFNLSFIKDQWESIKAKLLDFVNNFCSDRGCNSNFNNSFVTLIPKCDGASKIEQYRPISLVGCLYKIIAKVFARRIRSVMSEVIGDSQFAFIKSRQILDCSLIANESVDAMKKKEEGGVCFKVDFEKAYDSVDWNFLEFIMRKMGFGETWIKWIMRCVSTPSISILINGSVGRNFSTSRGLRQGCPLSPFLFNLIEEAFSLLIHKACSLGLFEGVKVGNVMVSHLQYADNTLIMCKAKGEQVKNVRRILRCFQLVSGLKVNFAKSSLIGINANPDVIKQWADEVNCKVGSLPCSYLGLPLGARPNAVAIWKPVIERCQKKLATWKARHLSTAGRLVLIKSVFASCPVYFMSLFNLPCAVKMELEKLMRKFLWSGSDDKRKIHYVDWDTICKYKEFVGLGSIDLGLRNRALLNKWLWRYGNEHESLWHKVIIGKNKLVDDSIIPSGNIRHCSAIWNAISKPLRSGDSLSLFTKSGLMISVGDGKRVKFWEDNWVNGLILKEAFPRIFALAVSKVGKAVDFGCFEGNAWRWKVELRRNLFDWENE</sequence>
<dbReference type="Pfam" id="PF03372">
    <property type="entry name" value="Exo_endo_phos"/>
    <property type="match status" value="1"/>
</dbReference>
<dbReference type="STRING" id="210143.A0A1R3JDT0"/>
<reference evidence="3 4" key="1">
    <citation type="submission" date="2013-09" db="EMBL/GenBank/DDBJ databases">
        <title>Corchorus capsularis genome sequencing.</title>
        <authorList>
            <person name="Alam M."/>
            <person name="Haque M.S."/>
            <person name="Islam M.S."/>
            <person name="Emdad E.M."/>
            <person name="Islam M.M."/>
            <person name="Ahmed B."/>
            <person name="Halim A."/>
            <person name="Hossen Q.M.M."/>
            <person name="Hossain M.Z."/>
            <person name="Ahmed R."/>
            <person name="Khan M.M."/>
            <person name="Islam R."/>
            <person name="Rashid M.M."/>
            <person name="Khan S.A."/>
            <person name="Rahman M.S."/>
            <person name="Alam M."/>
        </authorList>
    </citation>
    <scope>NUCLEOTIDE SEQUENCE [LARGE SCALE GENOMIC DNA]</scope>
    <source>
        <strain evidence="4">cv. CVL-1</strain>
        <tissue evidence="3">Whole seedling</tissue>
    </source>
</reference>
<keyword evidence="4" id="KW-1185">Reference proteome</keyword>
<dbReference type="InterPro" id="IPR036691">
    <property type="entry name" value="Endo/exonu/phosph_ase_sf"/>
</dbReference>
<keyword evidence="3" id="KW-0695">RNA-directed DNA polymerase</keyword>
<proteinExistence type="predicted"/>
<gene>
    <name evidence="3" type="ORF">CCACVL1_06698</name>
</gene>
<evidence type="ECO:0000313" key="4">
    <source>
        <dbReference type="Proteomes" id="UP000188268"/>
    </source>
</evidence>
<evidence type="ECO:0000259" key="2">
    <source>
        <dbReference type="PROSITE" id="PS50878"/>
    </source>
</evidence>
<dbReference type="GO" id="GO:0003964">
    <property type="term" value="F:RNA-directed DNA polymerase activity"/>
    <property type="evidence" value="ECO:0007669"/>
    <property type="project" value="UniProtKB-KW"/>
</dbReference>
<dbReference type="OMA" id="FNDESRT"/>
<dbReference type="SUPFAM" id="SSF56219">
    <property type="entry name" value="DNase I-like"/>
    <property type="match status" value="1"/>
</dbReference>
<keyword evidence="3" id="KW-0548">Nucleotidyltransferase</keyword>